<evidence type="ECO:0000313" key="2">
    <source>
        <dbReference type="EMBL" id="RKE96702.1"/>
    </source>
</evidence>
<organism evidence="2 3">
    <name type="scientific">Sulfitobacter guttiformis</name>
    <dbReference type="NCBI Taxonomy" id="74349"/>
    <lineage>
        <taxon>Bacteria</taxon>
        <taxon>Pseudomonadati</taxon>
        <taxon>Pseudomonadota</taxon>
        <taxon>Alphaproteobacteria</taxon>
        <taxon>Rhodobacterales</taxon>
        <taxon>Roseobacteraceae</taxon>
        <taxon>Sulfitobacter</taxon>
    </lineage>
</organism>
<dbReference type="EMBL" id="RAQK01000001">
    <property type="protein sequence ID" value="RKE96702.1"/>
    <property type="molecule type" value="Genomic_DNA"/>
</dbReference>
<dbReference type="STRING" id="1443111.Z949_3281"/>
<dbReference type="Proteomes" id="UP000284407">
    <property type="component" value="Unassembled WGS sequence"/>
</dbReference>
<feature type="signal peptide" evidence="1">
    <location>
        <begin position="1"/>
        <end position="18"/>
    </location>
</feature>
<dbReference type="PROSITE" id="PS51257">
    <property type="entry name" value="PROKAR_LIPOPROTEIN"/>
    <property type="match status" value="1"/>
</dbReference>
<sequence>MKKFALVFPLIAALGACATPEGNLAATTLAGAALGATVSGSDDKFKGAIIGGGAGLATGAVLNSQGGGCTYQRPDGSTYKAVCP</sequence>
<protein>
    <recommendedName>
        <fullName evidence="4">17 kDa surface antigen</fullName>
    </recommendedName>
</protein>
<gene>
    <name evidence="2" type="ORF">C8N30_1271</name>
</gene>
<keyword evidence="3" id="KW-1185">Reference proteome</keyword>
<name>A0A420DR44_9RHOB</name>
<evidence type="ECO:0000313" key="3">
    <source>
        <dbReference type="Proteomes" id="UP000284407"/>
    </source>
</evidence>
<evidence type="ECO:0008006" key="4">
    <source>
        <dbReference type="Google" id="ProtNLM"/>
    </source>
</evidence>
<reference evidence="2 3" key="1">
    <citation type="submission" date="2018-09" db="EMBL/GenBank/DDBJ databases">
        <title>Genomic Encyclopedia of Archaeal and Bacterial Type Strains, Phase II (KMG-II): from individual species to whole genera.</title>
        <authorList>
            <person name="Goeker M."/>
        </authorList>
    </citation>
    <scope>NUCLEOTIDE SEQUENCE [LARGE SCALE GENOMIC DNA]</scope>
    <source>
        <strain evidence="2 3">DSM 11458</strain>
    </source>
</reference>
<dbReference type="RefSeq" id="WP_025063636.1">
    <property type="nucleotide sequence ID" value="NZ_RAQK01000001.1"/>
</dbReference>
<comment type="caution">
    <text evidence="2">The sequence shown here is derived from an EMBL/GenBank/DDBJ whole genome shotgun (WGS) entry which is preliminary data.</text>
</comment>
<accession>A0A420DR44</accession>
<dbReference type="AlphaFoldDB" id="A0A420DR44"/>
<feature type="chain" id="PRO_5019419645" description="17 kDa surface antigen" evidence="1">
    <location>
        <begin position="19"/>
        <end position="84"/>
    </location>
</feature>
<evidence type="ECO:0000256" key="1">
    <source>
        <dbReference type="SAM" id="SignalP"/>
    </source>
</evidence>
<keyword evidence="1" id="KW-0732">Signal</keyword>
<proteinExistence type="predicted"/>